<dbReference type="SMART" id="SM00320">
    <property type="entry name" value="WD40"/>
    <property type="match status" value="7"/>
</dbReference>
<dbReference type="OMA" id="FPHCNAV"/>
<dbReference type="SUPFAM" id="SSF50998">
    <property type="entry name" value="Quinoprotein alcohol dehydrogenase-like"/>
    <property type="match status" value="1"/>
</dbReference>
<dbReference type="InterPro" id="IPR015943">
    <property type="entry name" value="WD40/YVTN_repeat-like_dom_sf"/>
</dbReference>
<dbReference type="GeneID" id="102289012"/>
<dbReference type="PANTHER" id="PTHR32215">
    <property type="entry name" value="CILIA- AND FLAGELLA-ASSOCIATED PROTEIN 57"/>
    <property type="match status" value="1"/>
</dbReference>
<dbReference type="Gene3D" id="1.10.287.1490">
    <property type="match status" value="1"/>
</dbReference>
<evidence type="ECO:0000256" key="1">
    <source>
        <dbReference type="ARBA" id="ARBA00022574"/>
    </source>
</evidence>
<evidence type="ECO:0000256" key="2">
    <source>
        <dbReference type="ARBA" id="ARBA00022737"/>
    </source>
</evidence>
<keyword evidence="1 3" id="KW-0853">WD repeat</keyword>
<proteinExistence type="predicted"/>
<dbReference type="SUPFAM" id="SSF50978">
    <property type="entry name" value="WD40 repeat-like"/>
    <property type="match status" value="1"/>
</dbReference>
<dbReference type="CTD" id="149465"/>
<keyword evidence="4" id="KW-0175">Coiled coil</keyword>
<dbReference type="PROSITE" id="PS50082">
    <property type="entry name" value="WD_REPEATS_2"/>
    <property type="match status" value="3"/>
</dbReference>
<dbReference type="RefSeq" id="XP_014193011.1">
    <property type="nucleotide sequence ID" value="XM_014337525.2"/>
</dbReference>
<evidence type="ECO:0000259" key="5">
    <source>
        <dbReference type="Pfam" id="PF23414"/>
    </source>
</evidence>
<accession>A0A3Q3D141</accession>
<reference evidence="6" key="2">
    <citation type="submission" date="2025-09" db="UniProtKB">
        <authorList>
            <consortium name="Ensembl"/>
        </authorList>
    </citation>
    <scope>IDENTIFICATION</scope>
</reference>
<feature type="repeat" description="WD" evidence="3">
    <location>
        <begin position="485"/>
        <end position="526"/>
    </location>
</feature>
<feature type="coiled-coil region" evidence="4">
    <location>
        <begin position="772"/>
        <end position="843"/>
    </location>
</feature>
<dbReference type="PROSITE" id="PS50294">
    <property type="entry name" value="WD_REPEATS_REGION"/>
    <property type="match status" value="2"/>
</dbReference>
<feature type="repeat" description="WD" evidence="3">
    <location>
        <begin position="611"/>
        <end position="644"/>
    </location>
</feature>
<dbReference type="InterPro" id="IPR011047">
    <property type="entry name" value="Quinoprotein_ADH-like_sf"/>
</dbReference>
<dbReference type="InterPro" id="IPR001680">
    <property type="entry name" value="WD40_rpt"/>
</dbReference>
<sequence>MSFVVAQSHFIFGVRTGVRNNLCFFDEQTVVFPSGNSCVCFNTVQRWQRFISGSERGQGMRAMTISSNRRYLAVSDYGERATVTVFDLQHEQGRKRKVLSAGDMSVQEFICIAFSPDSKYLIGLTGSPELMLILWLWEKHKLLATLKTTNTNNPVTQVSFNPYSNTQLCVRGTGVFKLFRYSEGALKPSSVAKVESINFLCHTWVSEHRVIAGTDTGRLLVFESGDLRREISMTCVQGQPARQVEVKKIKDANVNEGPSVPSITAILSYSKGFACSRGPGTVFLFEQTDENGYRKTREIKIPLDAYCSGVTLAEYQQIDTICISPAEETLAISTNRGQLYSVSLSSVDMNKEDKLHFEFLSQSFHSSSITGLSICICKPLVATCSLDRSVRIWNYETKVLELCKEFQEEAYSVALHPTGLFILVGFSDRLRLMNLLIDDIRTFKEFTVRSCRECAFSNGGHMFAAVNGNIIQIYSVTSFDNILNLKGHNGKVCRIEWSLDDSRVVSCGVDGAVYEWNTQSGKRESESVLKSCSYTGVAFSSDCKTILAVGTDLTLKEIQDCQVLREVPADETAHTALAVSHSGRVVFTGTSSGTVRAIKYPLPIQKEWMTYQAHSGPVTKMVITYDDQFLLTVSEDGCLLIWKIIDKEGRGLKSNKHIVHTEEILITKSDLEEKTQHMLEMKMRLEELQMENEYQLRLKDMNYNEKLRELSDNFVQQIESLKTSQQAMKIEMEKQECENQQNSAELIMKHSKELKDLELSYSQKLIVEHEKYQDLQQKHQRMQEDYEKQLKSAEDRKIQAVEELTKMYEAKLQEKAELLAQCQEDTEQKISVFKAIIKQAEEDEERKILEIQTNYEKKMKTEKQTNTNLKGKNSIMAQKFISLQKQIDDRSADINKLKQERQRLLGLIRSLESDIEDLKRQISGHEKTSQDKDHIISCLKRKNQELEKLKFVLEFQLNELKQKTEPLQHDISVKKERISQLEEELIQTDKSNAQLKLTVSELKLKLKTRDKEMCKESQKVKDLETHLQRLKSDLHNCVGFIQEPKTLKDNIQMIYARYVQQTERVERTNADDTVQKALRHQCDRQERTVNGLKMRLVKSAEEHEKVYTKIMKENMTLIAEINELRKELHLARTQAKDVRAQLALLKKPKKSQPLEEAAYQEPKQLGVS</sequence>
<dbReference type="InterPro" id="IPR052993">
    <property type="entry name" value="CFA-57"/>
</dbReference>
<dbReference type="InterPro" id="IPR055442">
    <property type="entry name" value="Beta-prop_EML-like_2nd"/>
</dbReference>
<evidence type="ECO:0000256" key="4">
    <source>
        <dbReference type="SAM" id="Coils"/>
    </source>
</evidence>
<dbReference type="STRING" id="8153.ENSHBUP00000035383"/>
<feature type="repeat" description="WD" evidence="3">
    <location>
        <begin position="362"/>
        <end position="397"/>
    </location>
</feature>
<dbReference type="InterPro" id="IPR036322">
    <property type="entry name" value="WD40_repeat_dom_sf"/>
</dbReference>
<name>A0A3Q3D141_HAPBU</name>
<dbReference type="Proteomes" id="UP000264840">
    <property type="component" value="Unplaced"/>
</dbReference>
<dbReference type="AlphaFoldDB" id="A0A3Q3D141"/>
<keyword evidence="7" id="KW-1185">Reference proteome</keyword>
<reference evidence="6" key="1">
    <citation type="submission" date="2025-08" db="UniProtKB">
        <authorList>
            <consortium name="Ensembl"/>
        </authorList>
    </citation>
    <scope>IDENTIFICATION</scope>
</reference>
<evidence type="ECO:0000313" key="6">
    <source>
        <dbReference type="Ensembl" id="ENSHBUP00000035383.1"/>
    </source>
</evidence>
<evidence type="ECO:0000256" key="3">
    <source>
        <dbReference type="PROSITE-ProRule" id="PRU00221"/>
    </source>
</evidence>
<feature type="coiled-coil region" evidence="4">
    <location>
        <begin position="1107"/>
        <end position="1141"/>
    </location>
</feature>
<dbReference type="GeneTree" id="ENSGT00620000088018"/>
<dbReference type="Gene3D" id="2.130.10.10">
    <property type="entry name" value="YVTN repeat-like/Quinoprotein amine dehydrogenase"/>
    <property type="match status" value="2"/>
</dbReference>
<dbReference type="FunFam" id="2.130.10.10:FF:000271">
    <property type="entry name" value="cilia- and flagella-associated protein 57"/>
    <property type="match status" value="1"/>
</dbReference>
<dbReference type="Pfam" id="PF23414">
    <property type="entry name" value="Beta-prop_EML_2"/>
    <property type="match status" value="1"/>
</dbReference>
<organism evidence="6 7">
    <name type="scientific">Haplochromis burtoni</name>
    <name type="common">Burton's mouthbrooder</name>
    <name type="synonym">Chromis burtoni</name>
    <dbReference type="NCBI Taxonomy" id="8153"/>
    <lineage>
        <taxon>Eukaryota</taxon>
        <taxon>Metazoa</taxon>
        <taxon>Chordata</taxon>
        <taxon>Craniata</taxon>
        <taxon>Vertebrata</taxon>
        <taxon>Euteleostomi</taxon>
        <taxon>Actinopterygii</taxon>
        <taxon>Neopterygii</taxon>
        <taxon>Teleostei</taxon>
        <taxon>Neoteleostei</taxon>
        <taxon>Acanthomorphata</taxon>
        <taxon>Ovalentaria</taxon>
        <taxon>Cichlomorphae</taxon>
        <taxon>Cichliformes</taxon>
        <taxon>Cichlidae</taxon>
        <taxon>African cichlids</taxon>
        <taxon>Pseudocrenilabrinae</taxon>
        <taxon>Haplochromini</taxon>
        <taxon>Haplochromis</taxon>
    </lineage>
</organism>
<evidence type="ECO:0000313" key="7">
    <source>
        <dbReference type="Proteomes" id="UP000264840"/>
    </source>
</evidence>
<dbReference type="PANTHER" id="PTHR32215:SF0">
    <property type="entry name" value="CILIA- AND FLAGELLA-ASSOCIATED PROTEIN 57"/>
    <property type="match status" value="1"/>
</dbReference>
<keyword evidence="2" id="KW-0677">Repeat</keyword>
<feature type="domain" description="EML-like second beta-propeller" evidence="5">
    <location>
        <begin position="370"/>
        <end position="644"/>
    </location>
</feature>
<dbReference type="OrthoDB" id="10251741at2759"/>
<feature type="coiled-coil region" evidence="4">
    <location>
        <begin position="880"/>
        <end position="998"/>
    </location>
</feature>
<protein>
    <submittedName>
        <fullName evidence="6">Cilia and flagella associated protein 57</fullName>
    </submittedName>
</protein>
<dbReference type="Ensembl" id="ENSHBUT00000036274.1">
    <property type="protein sequence ID" value="ENSHBUP00000035383.1"/>
    <property type="gene ID" value="ENSHBUG00000000717.1"/>
</dbReference>